<dbReference type="OrthoDB" id="1624239at2"/>
<name>A0A348AFN6_9FIRM</name>
<dbReference type="PANTHER" id="PTHR22726:SF1">
    <property type="entry name" value="METALLOENDOPEPTIDASE OMA1, MITOCHONDRIAL"/>
    <property type="match status" value="1"/>
</dbReference>
<evidence type="ECO:0000256" key="5">
    <source>
        <dbReference type="ARBA" id="ARBA00023049"/>
    </source>
</evidence>
<dbReference type="GO" id="GO:0004222">
    <property type="term" value="F:metalloendopeptidase activity"/>
    <property type="evidence" value="ECO:0007669"/>
    <property type="project" value="InterPro"/>
</dbReference>
<reference evidence="8 9" key="1">
    <citation type="journal article" date="2018" name="Int. J. Syst. Evol. Microbiol.">
        <title>Methylomusa anaerophila gen. nov., sp. nov., an anaerobic methanol-utilizing bacterium isolated from a microbial fuel cell.</title>
        <authorList>
            <person name="Amano N."/>
            <person name="Yamamuro A."/>
            <person name="Miyahara M."/>
            <person name="Kouzuma A."/>
            <person name="Abe T."/>
            <person name="Watanabe K."/>
        </authorList>
    </citation>
    <scope>NUCLEOTIDE SEQUENCE [LARGE SCALE GENOMIC DNA]</scope>
    <source>
        <strain evidence="8 9">MMFC1</strain>
    </source>
</reference>
<feature type="domain" description="Peptidase M48" evidence="7">
    <location>
        <begin position="80"/>
        <end position="260"/>
    </location>
</feature>
<evidence type="ECO:0000256" key="6">
    <source>
        <dbReference type="RuleBase" id="RU003983"/>
    </source>
</evidence>
<comment type="cofactor">
    <cofactor evidence="6">
        <name>Zn(2+)</name>
        <dbReference type="ChEBI" id="CHEBI:29105"/>
    </cofactor>
    <text evidence="6">Binds 1 zinc ion per subunit.</text>
</comment>
<dbReference type="GO" id="GO:0016020">
    <property type="term" value="C:membrane"/>
    <property type="evidence" value="ECO:0007669"/>
    <property type="project" value="TreeGrafter"/>
</dbReference>
<organism evidence="8 9">
    <name type="scientific">Methylomusa anaerophila</name>
    <dbReference type="NCBI Taxonomy" id="1930071"/>
    <lineage>
        <taxon>Bacteria</taxon>
        <taxon>Bacillati</taxon>
        <taxon>Bacillota</taxon>
        <taxon>Negativicutes</taxon>
        <taxon>Selenomonadales</taxon>
        <taxon>Sporomusaceae</taxon>
        <taxon>Methylomusa</taxon>
    </lineage>
</organism>
<sequence length="358" mass="39266">MQNQLGKKILVIFLIGFILMVPVFAGSTRGAAAATFTQELLYGAVAFSYISWQLNDLNDKRQADMLKQTQSKTGVYKDEQANGYVHNIADRLMSNGLIKDHYEVYITPAKEFNAFCTLGRVIAVNKGTVDLLDEDELASVLGHEMSHGEHKDPVEGTKKILGLSLVVDLYTQNNPNRTSEVLGVVAGNYVANEVITMKEEWNADNSGFNNAVAAGFNPGGPAASMVKLRAQAGELWHEGLSKVINPNNHPKTSDRINNFAKRLTDYSKGHITVKNDQTVQIDNQDVVTPVKTNRYLAEERAYLIAGNLAKLYHNNSLNTAYVGDDGAVYIDGQLIMTPVDNDVAGYELADRINAITGK</sequence>
<evidence type="ECO:0000256" key="4">
    <source>
        <dbReference type="ARBA" id="ARBA00022833"/>
    </source>
</evidence>
<dbReference type="Gene3D" id="3.30.2010.10">
    <property type="entry name" value="Metalloproteases ('zincins'), catalytic domain"/>
    <property type="match status" value="1"/>
</dbReference>
<keyword evidence="9" id="KW-1185">Reference proteome</keyword>
<dbReference type="GO" id="GO:0051603">
    <property type="term" value="P:proteolysis involved in protein catabolic process"/>
    <property type="evidence" value="ECO:0007669"/>
    <property type="project" value="TreeGrafter"/>
</dbReference>
<dbReference type="Pfam" id="PF01435">
    <property type="entry name" value="Peptidase_M48"/>
    <property type="match status" value="1"/>
</dbReference>
<dbReference type="Proteomes" id="UP000276437">
    <property type="component" value="Chromosome"/>
</dbReference>
<keyword evidence="5 6" id="KW-0482">Metalloprotease</keyword>
<evidence type="ECO:0000256" key="3">
    <source>
        <dbReference type="ARBA" id="ARBA00022801"/>
    </source>
</evidence>
<keyword evidence="2" id="KW-0479">Metal-binding</keyword>
<dbReference type="EC" id="3.4.24.-" evidence="8"/>
<dbReference type="PANTHER" id="PTHR22726">
    <property type="entry name" value="METALLOENDOPEPTIDASE OMA1"/>
    <property type="match status" value="1"/>
</dbReference>
<dbReference type="GO" id="GO:0046872">
    <property type="term" value="F:metal ion binding"/>
    <property type="evidence" value="ECO:0007669"/>
    <property type="project" value="UniProtKB-KW"/>
</dbReference>
<dbReference type="KEGG" id="mana:MAMMFC1_00524"/>
<dbReference type="InterPro" id="IPR051156">
    <property type="entry name" value="Mito/Outer_Membr_Metalloprot"/>
</dbReference>
<dbReference type="InterPro" id="IPR001915">
    <property type="entry name" value="Peptidase_M48"/>
</dbReference>
<dbReference type="CDD" id="cd07324">
    <property type="entry name" value="M48C_Oma1-like"/>
    <property type="match status" value="1"/>
</dbReference>
<proteinExistence type="inferred from homology"/>
<accession>A0A348AFN6</accession>
<evidence type="ECO:0000313" key="9">
    <source>
        <dbReference type="Proteomes" id="UP000276437"/>
    </source>
</evidence>
<keyword evidence="1 6" id="KW-0645">Protease</keyword>
<evidence type="ECO:0000313" key="8">
    <source>
        <dbReference type="EMBL" id="BBB89884.1"/>
    </source>
</evidence>
<keyword evidence="4 6" id="KW-0862">Zinc</keyword>
<dbReference type="AlphaFoldDB" id="A0A348AFN6"/>
<dbReference type="RefSeq" id="WP_126306223.1">
    <property type="nucleotide sequence ID" value="NZ_AP018449.1"/>
</dbReference>
<dbReference type="EMBL" id="AP018449">
    <property type="protein sequence ID" value="BBB89884.1"/>
    <property type="molecule type" value="Genomic_DNA"/>
</dbReference>
<comment type="similarity">
    <text evidence="6">Belongs to the peptidase M48 family.</text>
</comment>
<evidence type="ECO:0000259" key="7">
    <source>
        <dbReference type="Pfam" id="PF01435"/>
    </source>
</evidence>
<gene>
    <name evidence="8" type="primary">loiP</name>
    <name evidence="8" type="ORF">MAMMFC1_00524</name>
</gene>
<protein>
    <submittedName>
        <fullName evidence="8">Metalloprotease LoiP</fullName>
        <ecNumber evidence="8">3.4.24.-</ecNumber>
    </submittedName>
</protein>
<evidence type="ECO:0000256" key="2">
    <source>
        <dbReference type="ARBA" id="ARBA00022723"/>
    </source>
</evidence>
<evidence type="ECO:0000256" key="1">
    <source>
        <dbReference type="ARBA" id="ARBA00022670"/>
    </source>
</evidence>
<keyword evidence="3 6" id="KW-0378">Hydrolase</keyword>